<feature type="compositionally biased region" description="Basic and acidic residues" evidence="1">
    <location>
        <begin position="81"/>
        <end position="92"/>
    </location>
</feature>
<evidence type="ECO:0000313" key="2">
    <source>
        <dbReference type="EMBL" id="CAD8603231.1"/>
    </source>
</evidence>
<feature type="region of interest" description="Disordered" evidence="1">
    <location>
        <begin position="1"/>
        <end position="21"/>
    </location>
</feature>
<dbReference type="PANTHER" id="PTHR33828">
    <property type="entry name" value="OS05G0596200 PROTEIN"/>
    <property type="match status" value="1"/>
</dbReference>
<feature type="compositionally biased region" description="Basic residues" evidence="1">
    <location>
        <begin position="93"/>
        <end position="110"/>
    </location>
</feature>
<proteinExistence type="predicted"/>
<organism evidence="2">
    <name type="scientific">Coccolithus braarudii</name>
    <dbReference type="NCBI Taxonomy" id="221442"/>
    <lineage>
        <taxon>Eukaryota</taxon>
        <taxon>Haptista</taxon>
        <taxon>Haptophyta</taxon>
        <taxon>Prymnesiophyceae</taxon>
        <taxon>Coccolithales</taxon>
        <taxon>Coccolithaceae</taxon>
        <taxon>Coccolithus</taxon>
    </lineage>
</organism>
<dbReference type="AlphaFoldDB" id="A0A7S0Q165"/>
<feature type="compositionally biased region" description="Low complexity" evidence="1">
    <location>
        <begin position="186"/>
        <end position="199"/>
    </location>
</feature>
<dbReference type="EMBL" id="HBEY01013533">
    <property type="protein sequence ID" value="CAD8603231.1"/>
    <property type="molecule type" value="Transcribed_RNA"/>
</dbReference>
<feature type="compositionally biased region" description="Low complexity" evidence="1">
    <location>
        <begin position="135"/>
        <end position="160"/>
    </location>
</feature>
<feature type="region of interest" description="Disordered" evidence="1">
    <location>
        <begin position="68"/>
        <end position="214"/>
    </location>
</feature>
<evidence type="ECO:0000256" key="1">
    <source>
        <dbReference type="SAM" id="MobiDB-lite"/>
    </source>
</evidence>
<gene>
    <name evidence="2" type="ORF">CPEL01642_LOCUS6566</name>
</gene>
<dbReference type="PANTHER" id="PTHR33828:SF2">
    <property type="entry name" value="NUCLEOLIN"/>
    <property type="match status" value="1"/>
</dbReference>
<accession>A0A7S0Q165</accession>
<sequence length="214" mass="22765">MAAVSGARKFEMPGQTKELDLKAPDAEALKIFYTTLHSQRPESEMAIKWLLQHGLLERDEAERQSKLLLKGKGKSIPAKHKASDKDFAELPKKKVQPAKGKKPAAKAKKPPPKDKHLDSSDEEEAFAPASKKPKTSGATKSKAATKPAAKPATKPAVKAAAKAKKDSPAPADSSDEDEAPLSSRTKAPAKGAKAASPADSSDEDDTPLSNRKKS</sequence>
<reference evidence="2" key="1">
    <citation type="submission" date="2021-01" db="EMBL/GenBank/DDBJ databases">
        <authorList>
            <person name="Corre E."/>
            <person name="Pelletier E."/>
            <person name="Niang G."/>
            <person name="Scheremetjew M."/>
            <person name="Finn R."/>
            <person name="Kale V."/>
            <person name="Holt S."/>
            <person name="Cochrane G."/>
            <person name="Meng A."/>
            <person name="Brown T."/>
            <person name="Cohen L."/>
        </authorList>
    </citation>
    <scope>NUCLEOTIDE SEQUENCE</scope>
    <source>
        <strain evidence="2">PLY182g</strain>
    </source>
</reference>
<protein>
    <submittedName>
        <fullName evidence="2">Uncharacterized protein</fullName>
    </submittedName>
</protein>
<feature type="compositionally biased region" description="Basic residues" evidence="1">
    <location>
        <begin position="69"/>
        <end position="80"/>
    </location>
</feature>
<name>A0A7S0Q165_9EUKA</name>